<dbReference type="PATRIC" id="fig|1306954.6.peg.4007"/>
<keyword evidence="2" id="KW-1185">Reference proteome</keyword>
<accession>A0A137SBE7</accession>
<gene>
    <name evidence="1" type="ORF">J122_2030</name>
</gene>
<sequence>MTFAFSGRSGLVAVLCSLLLLNGCASYYTHYAMFPAETSAGETRQVRVSWQSAEYPGWWLANNKATPIRLETQCSERVWRITDQNHSDSGACGEGIRACGEAGKDRIAATGQPATGKDVCVAVEQGATLQGVADIGSSFGLLVSCRPESVVFKRGDDEVNMDYLRPSPVAYTVHARKVPRGTLSARLPSFNESECKED</sequence>
<comment type="caution">
    <text evidence="1">The sequence shown here is derived from an EMBL/GenBank/DDBJ whole genome shotgun (WGS) entry which is preliminary data.</text>
</comment>
<evidence type="ECO:0000313" key="1">
    <source>
        <dbReference type="EMBL" id="KXO09757.1"/>
    </source>
</evidence>
<dbReference type="RefSeq" id="WP_061332115.1">
    <property type="nucleotide sequence ID" value="NZ_LOCO01000009.1"/>
</dbReference>
<evidence type="ECO:0000313" key="2">
    <source>
        <dbReference type="Proteomes" id="UP000070282"/>
    </source>
</evidence>
<proteinExistence type="predicted"/>
<dbReference type="Proteomes" id="UP000070282">
    <property type="component" value="Unassembled WGS sequence"/>
</dbReference>
<reference evidence="2" key="1">
    <citation type="submission" date="2015-12" db="EMBL/GenBank/DDBJ databases">
        <authorList>
            <person name="Lima A."/>
            <person name="Farahani Zayas N."/>
            <person name="Castro Da Silva M.A."/>
            <person name="Cabral A."/>
            <person name="Pessatti M.L."/>
        </authorList>
    </citation>
    <scope>NUCLEOTIDE SEQUENCE [LARGE SCALE GENOMIC DNA]</scope>
    <source>
        <strain evidence="2">LAMA 842</strain>
    </source>
</reference>
<dbReference type="AlphaFoldDB" id="A0A137SBE7"/>
<protein>
    <submittedName>
        <fullName evidence="1">Uncharacterized protein</fullName>
    </submittedName>
</protein>
<organism evidence="1 2">
    <name type="scientific">Marinobacter excellens LAMA 842</name>
    <dbReference type="NCBI Taxonomy" id="1306954"/>
    <lineage>
        <taxon>Bacteria</taxon>
        <taxon>Pseudomonadati</taxon>
        <taxon>Pseudomonadota</taxon>
        <taxon>Gammaproteobacteria</taxon>
        <taxon>Pseudomonadales</taxon>
        <taxon>Marinobacteraceae</taxon>
        <taxon>Marinobacter</taxon>
    </lineage>
</organism>
<name>A0A137SBE7_9GAMM</name>
<dbReference type="EMBL" id="LOCO01000009">
    <property type="protein sequence ID" value="KXO09757.1"/>
    <property type="molecule type" value="Genomic_DNA"/>
</dbReference>